<reference evidence="1" key="1">
    <citation type="submission" date="2020-11" db="EMBL/GenBank/DDBJ databases">
        <authorList>
            <person name="Tran Van P."/>
        </authorList>
    </citation>
    <scope>NUCLEOTIDE SEQUENCE</scope>
</reference>
<keyword evidence="2" id="KW-1185">Reference proteome</keyword>
<accession>A0A7R9MNI7</accession>
<evidence type="ECO:0000313" key="2">
    <source>
        <dbReference type="Proteomes" id="UP000728032"/>
    </source>
</evidence>
<dbReference type="Proteomes" id="UP000728032">
    <property type="component" value="Unassembled WGS sequence"/>
</dbReference>
<protein>
    <submittedName>
        <fullName evidence="1">Uncharacterized protein</fullName>
    </submittedName>
</protein>
<proteinExistence type="predicted"/>
<organism evidence="1">
    <name type="scientific">Oppiella nova</name>
    <dbReference type="NCBI Taxonomy" id="334625"/>
    <lineage>
        <taxon>Eukaryota</taxon>
        <taxon>Metazoa</taxon>
        <taxon>Ecdysozoa</taxon>
        <taxon>Arthropoda</taxon>
        <taxon>Chelicerata</taxon>
        <taxon>Arachnida</taxon>
        <taxon>Acari</taxon>
        <taxon>Acariformes</taxon>
        <taxon>Sarcoptiformes</taxon>
        <taxon>Oribatida</taxon>
        <taxon>Brachypylina</taxon>
        <taxon>Oppioidea</taxon>
        <taxon>Oppiidae</taxon>
        <taxon>Oppiella</taxon>
    </lineage>
</organism>
<feature type="non-terminal residue" evidence="1">
    <location>
        <position position="44"/>
    </location>
</feature>
<gene>
    <name evidence="1" type="ORF">ONB1V03_LOCUS20180</name>
</gene>
<evidence type="ECO:0000313" key="1">
    <source>
        <dbReference type="EMBL" id="CAD7663622.1"/>
    </source>
</evidence>
<name>A0A7R9MNI7_9ACAR</name>
<dbReference type="AlphaFoldDB" id="A0A7R9MNI7"/>
<dbReference type="OrthoDB" id="10263206at2759"/>
<dbReference type="EMBL" id="OC948399">
    <property type="protein sequence ID" value="CAD7663622.1"/>
    <property type="molecule type" value="Genomic_DNA"/>
</dbReference>
<feature type="non-terminal residue" evidence="1">
    <location>
        <position position="1"/>
    </location>
</feature>
<sequence>LFKFNELLETTKDEGEDTTNGVVIDTRSLRELCFEVGCPDDQKH</sequence>
<dbReference type="EMBL" id="CAJPVJ010033574">
    <property type="protein sequence ID" value="CAG2180759.1"/>
    <property type="molecule type" value="Genomic_DNA"/>
</dbReference>